<dbReference type="GO" id="GO:0005886">
    <property type="term" value="C:plasma membrane"/>
    <property type="evidence" value="ECO:0007669"/>
    <property type="project" value="UniProtKB-SubCell"/>
</dbReference>
<evidence type="ECO:0000313" key="8">
    <source>
        <dbReference type="EMBL" id="RXI49335.1"/>
    </source>
</evidence>
<evidence type="ECO:0000256" key="5">
    <source>
        <dbReference type="ARBA" id="ARBA00023136"/>
    </source>
</evidence>
<name>A0A4Q0VD73_CLOTA</name>
<gene>
    <name evidence="8" type="ORF">DP130_04575</name>
</gene>
<keyword evidence="5 6" id="KW-0472">Membrane</keyword>
<keyword evidence="3 6" id="KW-0812">Transmembrane</keyword>
<comment type="caution">
    <text evidence="8">The sequence shown here is derived from an EMBL/GenBank/DDBJ whole genome shotgun (WGS) entry which is preliminary data.</text>
</comment>
<sequence>MLFTKVVLIIINFNRTVLYRIIASFIDDSALLLLYMFFTNILNKNNSSFVSVLLLLVSFISIEICFFIKSTSLGKFIMGLKVIDKTSSLELGFIKMLIRETFGKVLSNILFIGNIYLLFNNSNQGFHDKLVNSIVIEND</sequence>
<protein>
    <recommendedName>
        <fullName evidence="7">RDD domain-containing protein</fullName>
    </recommendedName>
</protein>
<dbReference type="Proteomes" id="UP000290921">
    <property type="component" value="Unassembled WGS sequence"/>
</dbReference>
<evidence type="ECO:0000313" key="9">
    <source>
        <dbReference type="Proteomes" id="UP000290921"/>
    </source>
</evidence>
<evidence type="ECO:0000256" key="2">
    <source>
        <dbReference type="ARBA" id="ARBA00022475"/>
    </source>
</evidence>
<evidence type="ECO:0000256" key="6">
    <source>
        <dbReference type="SAM" id="Phobius"/>
    </source>
</evidence>
<organism evidence="8 9">
    <name type="scientific">Clostridium tetani</name>
    <dbReference type="NCBI Taxonomy" id="1513"/>
    <lineage>
        <taxon>Bacteria</taxon>
        <taxon>Bacillati</taxon>
        <taxon>Bacillota</taxon>
        <taxon>Clostridia</taxon>
        <taxon>Eubacteriales</taxon>
        <taxon>Clostridiaceae</taxon>
        <taxon>Clostridium</taxon>
    </lineage>
</organism>
<dbReference type="Pfam" id="PF06271">
    <property type="entry name" value="RDD"/>
    <property type="match status" value="1"/>
</dbReference>
<dbReference type="PANTHER" id="PTHR36115">
    <property type="entry name" value="PROLINE-RICH ANTIGEN HOMOLOG-RELATED"/>
    <property type="match status" value="1"/>
</dbReference>
<dbReference type="InterPro" id="IPR051791">
    <property type="entry name" value="Pra-immunoreactive"/>
</dbReference>
<accession>A0A4Q0VD73</accession>
<evidence type="ECO:0000256" key="3">
    <source>
        <dbReference type="ARBA" id="ARBA00022692"/>
    </source>
</evidence>
<dbReference type="AlphaFoldDB" id="A0A4Q0VD73"/>
<feature type="domain" description="RDD" evidence="7">
    <location>
        <begin position="17"/>
        <end position="131"/>
    </location>
</feature>
<keyword evidence="2" id="KW-1003">Cell membrane</keyword>
<feature type="transmembrane region" description="Helical" evidence="6">
    <location>
        <begin position="48"/>
        <end position="68"/>
    </location>
</feature>
<dbReference type="InterPro" id="IPR010432">
    <property type="entry name" value="RDD"/>
</dbReference>
<dbReference type="EMBL" id="QMAP01000004">
    <property type="protein sequence ID" value="RXI49335.1"/>
    <property type="molecule type" value="Genomic_DNA"/>
</dbReference>
<reference evidence="8 9" key="1">
    <citation type="submission" date="2018-06" db="EMBL/GenBank/DDBJ databases">
        <title>Genome conservation of Clostridium tetani.</title>
        <authorList>
            <person name="Bruggemann H."/>
            <person name="Popoff M.R."/>
        </authorList>
    </citation>
    <scope>NUCLEOTIDE SEQUENCE [LARGE SCALE GENOMIC DNA]</scope>
    <source>
        <strain evidence="8 9">2017.061</strain>
    </source>
</reference>
<dbReference type="PANTHER" id="PTHR36115:SF4">
    <property type="entry name" value="MEMBRANE PROTEIN"/>
    <property type="match status" value="1"/>
</dbReference>
<evidence type="ECO:0000256" key="4">
    <source>
        <dbReference type="ARBA" id="ARBA00022989"/>
    </source>
</evidence>
<evidence type="ECO:0000259" key="7">
    <source>
        <dbReference type="Pfam" id="PF06271"/>
    </source>
</evidence>
<proteinExistence type="predicted"/>
<comment type="subcellular location">
    <subcellularLocation>
        <location evidence="1">Cell membrane</location>
        <topology evidence="1">Multi-pass membrane protein</topology>
    </subcellularLocation>
</comment>
<evidence type="ECO:0000256" key="1">
    <source>
        <dbReference type="ARBA" id="ARBA00004651"/>
    </source>
</evidence>
<keyword evidence="4 6" id="KW-1133">Transmembrane helix</keyword>
<feature type="transmembrane region" description="Helical" evidence="6">
    <location>
        <begin position="21"/>
        <end position="42"/>
    </location>
</feature>